<comment type="caution">
    <text evidence="6">The sequence shown here is derived from an EMBL/GenBank/DDBJ whole genome shotgun (WGS) entry which is preliminary data.</text>
</comment>
<feature type="transmembrane region" description="Helical" evidence="5">
    <location>
        <begin position="16"/>
        <end position="40"/>
    </location>
</feature>
<name>A0ABM8ZQ59_9VIBR</name>
<evidence type="ECO:0008006" key="8">
    <source>
        <dbReference type="Google" id="ProtNLM"/>
    </source>
</evidence>
<evidence type="ECO:0000256" key="1">
    <source>
        <dbReference type="ARBA" id="ARBA00004141"/>
    </source>
</evidence>
<keyword evidence="4 5" id="KW-0472">Membrane</keyword>
<sequence length="115" mass="13059">MNQEVVVNGDPKTAKLIYILNFVSLVFGITSLVAVIMAYINKDGAEPWLSEHYRYQIRTFWIGMLYGVISLILCVILIGFVLAFALLVWFIIRNVKGFQALEQGQAPTNVDSWLF</sequence>
<gene>
    <name evidence="6" type="ORF">VST7929_00261</name>
</gene>
<comment type="subcellular location">
    <subcellularLocation>
        <location evidence="1">Membrane</location>
        <topology evidence="1">Multi-pass membrane protein</topology>
    </subcellularLocation>
</comment>
<evidence type="ECO:0000256" key="4">
    <source>
        <dbReference type="ARBA" id="ARBA00023136"/>
    </source>
</evidence>
<dbReference type="EMBL" id="CAKLDI010000001">
    <property type="protein sequence ID" value="CAH0532432.1"/>
    <property type="molecule type" value="Genomic_DNA"/>
</dbReference>
<dbReference type="RefSeq" id="WP_237464322.1">
    <property type="nucleotide sequence ID" value="NZ_CAKLDI010000001.1"/>
</dbReference>
<evidence type="ECO:0000313" key="6">
    <source>
        <dbReference type="EMBL" id="CAH0532432.1"/>
    </source>
</evidence>
<organism evidence="6 7">
    <name type="scientific">Vibrio stylophorae</name>
    <dbReference type="NCBI Taxonomy" id="659351"/>
    <lineage>
        <taxon>Bacteria</taxon>
        <taxon>Pseudomonadati</taxon>
        <taxon>Pseudomonadota</taxon>
        <taxon>Gammaproteobacteria</taxon>
        <taxon>Vibrionales</taxon>
        <taxon>Vibrionaceae</taxon>
        <taxon>Vibrio</taxon>
    </lineage>
</organism>
<evidence type="ECO:0000256" key="3">
    <source>
        <dbReference type="ARBA" id="ARBA00022989"/>
    </source>
</evidence>
<accession>A0ABM8ZQ59</accession>
<evidence type="ECO:0000256" key="2">
    <source>
        <dbReference type="ARBA" id="ARBA00022692"/>
    </source>
</evidence>
<dbReference type="Pfam" id="PF09685">
    <property type="entry name" value="MamF_MmsF"/>
    <property type="match status" value="1"/>
</dbReference>
<proteinExistence type="predicted"/>
<feature type="transmembrane region" description="Helical" evidence="5">
    <location>
        <begin position="60"/>
        <end position="92"/>
    </location>
</feature>
<keyword evidence="3 5" id="KW-1133">Transmembrane helix</keyword>
<dbReference type="Proteomes" id="UP000838672">
    <property type="component" value="Unassembled WGS sequence"/>
</dbReference>
<reference evidence="6" key="1">
    <citation type="submission" date="2021-11" db="EMBL/GenBank/DDBJ databases">
        <authorList>
            <person name="Rodrigo-Torres L."/>
            <person name="Arahal R. D."/>
            <person name="Lucena T."/>
        </authorList>
    </citation>
    <scope>NUCLEOTIDE SEQUENCE</scope>
    <source>
        <strain evidence="6">CECT 7929</strain>
    </source>
</reference>
<evidence type="ECO:0000313" key="7">
    <source>
        <dbReference type="Proteomes" id="UP000838672"/>
    </source>
</evidence>
<keyword evidence="7" id="KW-1185">Reference proteome</keyword>
<keyword evidence="2 5" id="KW-0812">Transmembrane</keyword>
<dbReference type="InterPro" id="IPR019109">
    <property type="entry name" value="MamF_MmsF"/>
</dbReference>
<protein>
    <recommendedName>
        <fullName evidence="8">DUF4870 domain-containing protein</fullName>
    </recommendedName>
</protein>
<evidence type="ECO:0000256" key="5">
    <source>
        <dbReference type="SAM" id="Phobius"/>
    </source>
</evidence>